<proteinExistence type="inferred from homology"/>
<dbReference type="EMBL" id="CASHTH010001513">
    <property type="protein sequence ID" value="CAI8016287.1"/>
    <property type="molecule type" value="Genomic_DNA"/>
</dbReference>
<evidence type="ECO:0000313" key="4">
    <source>
        <dbReference type="EMBL" id="CAI8016287.1"/>
    </source>
</evidence>
<evidence type="ECO:0000256" key="1">
    <source>
        <dbReference type="ARBA" id="ARBA00005773"/>
    </source>
</evidence>
<dbReference type="NCBIfam" id="TIGR00806">
    <property type="entry name" value="rfc"/>
    <property type="match status" value="1"/>
</dbReference>
<protein>
    <submittedName>
        <fullName evidence="4">Thiamine transporter 2</fullName>
    </submittedName>
</protein>
<dbReference type="Pfam" id="PF01770">
    <property type="entry name" value="Folate_carrier"/>
    <property type="match status" value="1"/>
</dbReference>
<dbReference type="Proteomes" id="UP001174909">
    <property type="component" value="Unassembled WGS sequence"/>
</dbReference>
<dbReference type="AlphaFoldDB" id="A0AA35WJQ6"/>
<keyword evidence="5" id="KW-1185">Reference proteome</keyword>
<feature type="transmembrane region" description="Helical" evidence="3">
    <location>
        <begin position="94"/>
        <end position="111"/>
    </location>
</feature>
<feature type="transmembrane region" description="Helical" evidence="3">
    <location>
        <begin position="321"/>
        <end position="341"/>
    </location>
</feature>
<evidence type="ECO:0000313" key="5">
    <source>
        <dbReference type="Proteomes" id="UP001174909"/>
    </source>
</evidence>
<name>A0AA35WJQ6_GEOBA</name>
<dbReference type="SUPFAM" id="SSF103473">
    <property type="entry name" value="MFS general substrate transporter"/>
    <property type="match status" value="1"/>
</dbReference>
<organism evidence="4 5">
    <name type="scientific">Geodia barretti</name>
    <name type="common">Barrett's horny sponge</name>
    <dbReference type="NCBI Taxonomy" id="519541"/>
    <lineage>
        <taxon>Eukaryota</taxon>
        <taxon>Metazoa</taxon>
        <taxon>Porifera</taxon>
        <taxon>Demospongiae</taxon>
        <taxon>Heteroscleromorpha</taxon>
        <taxon>Tetractinellida</taxon>
        <taxon>Astrophorina</taxon>
        <taxon>Geodiidae</taxon>
        <taxon>Geodia</taxon>
    </lineage>
</organism>
<sequence length="487" mass="54861">EDHHQGRSDLGPDRSTGGSRRPWIYFTVIICCYGFFKEFKPSEAFLTPFLVDPKGKNFTKTEINSEIYPFWPYSYLVAALFVFLFTDYLRYKPVILLEAFAYLATRFLLIWGTSVSAMQWMQIAYGVASAAEVAFFAYIYLAVPDVRFKIATSVLRAVRLLGQSGSSAVAQIVTSTGVVSLLQLNYISFGSVLISCVFAVLIPNPVSFDCEPACSRGVISIVPKPRTTERRKNLRNFVAFAWRDFRKFYSNPFLLKWSVWWAFSMCGVLQVGNYVQSLWKAIAEETHQSHEYNGLVEAVAQLSSALAALGVTAVRINWRLWGELVIGLLCFIDAVLLLVASHSDQLWIAYLCHVLYRTTYSFLITIASVQLAYAVDHDSYGLIFGFNTFLSLVLMTGLTLTVADEHGLDLDIRTQFVVYSGYYYMLTLLFIGAGVYSLTTTGWLNSLRLCFSELRPPSLTTDNDNKDTVEEEPTETTPLIQDMGRSI</sequence>
<feature type="transmembrane region" description="Helical" evidence="3">
    <location>
        <begin position="253"/>
        <end position="275"/>
    </location>
</feature>
<dbReference type="PANTHER" id="PTHR10686:SF18">
    <property type="entry name" value="IP11787P-RELATED"/>
    <property type="match status" value="1"/>
</dbReference>
<feature type="region of interest" description="Disordered" evidence="2">
    <location>
        <begin position="461"/>
        <end position="487"/>
    </location>
</feature>
<dbReference type="GO" id="GO:0090482">
    <property type="term" value="F:vitamin transmembrane transporter activity"/>
    <property type="evidence" value="ECO:0007669"/>
    <property type="project" value="InterPro"/>
</dbReference>
<dbReference type="Gene3D" id="1.20.1250.20">
    <property type="entry name" value="MFS general substrate transporter like domains"/>
    <property type="match status" value="1"/>
</dbReference>
<evidence type="ECO:0000256" key="3">
    <source>
        <dbReference type="SAM" id="Phobius"/>
    </source>
</evidence>
<feature type="transmembrane region" description="Helical" evidence="3">
    <location>
        <begin position="184"/>
        <end position="202"/>
    </location>
</feature>
<keyword evidence="3" id="KW-0812">Transmembrane</keyword>
<reference evidence="4" key="1">
    <citation type="submission" date="2023-03" db="EMBL/GenBank/DDBJ databases">
        <authorList>
            <person name="Steffen K."/>
            <person name="Cardenas P."/>
        </authorList>
    </citation>
    <scope>NUCLEOTIDE SEQUENCE</scope>
</reference>
<feature type="transmembrane region" description="Helical" evidence="3">
    <location>
        <begin position="347"/>
        <end position="373"/>
    </location>
</feature>
<dbReference type="InterPro" id="IPR036259">
    <property type="entry name" value="MFS_trans_sf"/>
</dbReference>
<dbReference type="PIRSF" id="PIRSF028739">
    <property type="entry name" value="Folate_carrier"/>
    <property type="match status" value="1"/>
</dbReference>
<dbReference type="PANTHER" id="PTHR10686">
    <property type="entry name" value="FOLATE TRANSPORTER"/>
    <property type="match status" value="1"/>
</dbReference>
<comment type="similarity">
    <text evidence="1">Belongs to the reduced folate carrier (RFC) transporter (TC 2.A.48) family.</text>
</comment>
<comment type="caution">
    <text evidence="4">The sequence shown here is derived from an EMBL/GenBank/DDBJ whole genome shotgun (WGS) entry which is preliminary data.</text>
</comment>
<feature type="transmembrane region" description="Helical" evidence="3">
    <location>
        <begin position="70"/>
        <end position="88"/>
    </location>
</feature>
<feature type="non-terminal residue" evidence="4">
    <location>
        <position position="487"/>
    </location>
</feature>
<feature type="transmembrane region" description="Helical" evidence="3">
    <location>
        <begin position="380"/>
        <end position="402"/>
    </location>
</feature>
<feature type="transmembrane region" description="Helical" evidence="3">
    <location>
        <begin position="422"/>
        <end position="445"/>
    </location>
</feature>
<keyword evidence="3" id="KW-0472">Membrane</keyword>
<feature type="transmembrane region" description="Helical" evidence="3">
    <location>
        <begin position="123"/>
        <end position="143"/>
    </location>
</feature>
<feature type="non-terminal residue" evidence="4">
    <location>
        <position position="1"/>
    </location>
</feature>
<accession>A0AA35WJQ6</accession>
<dbReference type="GO" id="GO:0005886">
    <property type="term" value="C:plasma membrane"/>
    <property type="evidence" value="ECO:0007669"/>
    <property type="project" value="TreeGrafter"/>
</dbReference>
<gene>
    <name evidence="4" type="ORF">GBAR_LOCUS10003</name>
</gene>
<feature type="transmembrane region" description="Helical" evidence="3">
    <location>
        <begin position="295"/>
        <end position="314"/>
    </location>
</feature>
<dbReference type="InterPro" id="IPR002666">
    <property type="entry name" value="Folate_carrier"/>
</dbReference>
<keyword evidence="3" id="KW-1133">Transmembrane helix</keyword>
<evidence type="ECO:0000256" key="2">
    <source>
        <dbReference type="SAM" id="MobiDB-lite"/>
    </source>
</evidence>